<keyword evidence="2 11" id="KW-1003">Cell membrane</keyword>
<dbReference type="InterPro" id="IPR003820">
    <property type="entry name" value="KdpC"/>
</dbReference>
<dbReference type="PANTHER" id="PTHR30042">
    <property type="entry name" value="POTASSIUM-TRANSPORTING ATPASE C CHAIN"/>
    <property type="match status" value="1"/>
</dbReference>
<evidence type="ECO:0000256" key="11">
    <source>
        <dbReference type="HAMAP-Rule" id="MF_00276"/>
    </source>
</evidence>
<keyword evidence="3 11" id="KW-0633">Potassium transport</keyword>
<keyword evidence="8 11" id="KW-1133">Transmembrane helix</keyword>
<evidence type="ECO:0000256" key="1">
    <source>
        <dbReference type="ARBA" id="ARBA00022448"/>
    </source>
</evidence>
<feature type="region of interest" description="Disordered" evidence="12">
    <location>
        <begin position="150"/>
        <end position="170"/>
    </location>
</feature>
<comment type="subcellular location">
    <subcellularLocation>
        <location evidence="11">Cell membrane</location>
        <topology evidence="11">Single-pass membrane protein</topology>
    </subcellularLocation>
</comment>
<keyword evidence="10 11" id="KW-0472">Membrane</keyword>
<comment type="subunit">
    <text evidence="11">The system is composed of three essential subunits: KdpA, KdpB and KdpC.</text>
</comment>
<evidence type="ECO:0000256" key="10">
    <source>
        <dbReference type="ARBA" id="ARBA00023136"/>
    </source>
</evidence>
<gene>
    <name evidence="11 13" type="primary">kdpC</name>
    <name evidence="13" type="ORF">KDY119_03588</name>
</gene>
<keyword evidence="4 11" id="KW-0812">Transmembrane</keyword>
<evidence type="ECO:0000256" key="4">
    <source>
        <dbReference type="ARBA" id="ARBA00022692"/>
    </source>
</evidence>
<comment type="function">
    <text evidence="11">Part of the high-affinity ATP-driven potassium transport (or Kdp) system, which catalyzes the hydrolysis of ATP coupled with the electrogenic transport of potassium into the cytoplasm. This subunit acts as a catalytic chaperone that increases the ATP-binding affinity of the ATP-hydrolyzing subunit KdpB by the formation of a transient KdpB/KdpC/ATP ternary complex.</text>
</comment>
<evidence type="ECO:0000256" key="12">
    <source>
        <dbReference type="SAM" id="MobiDB-lite"/>
    </source>
</evidence>
<accession>A0A5P9QG53</accession>
<keyword evidence="9 11" id="KW-0406">Ion transport</keyword>
<dbReference type="NCBIfam" id="NF001454">
    <property type="entry name" value="PRK00315.1"/>
    <property type="match status" value="1"/>
</dbReference>
<evidence type="ECO:0000256" key="6">
    <source>
        <dbReference type="ARBA" id="ARBA00022840"/>
    </source>
</evidence>
<evidence type="ECO:0000256" key="3">
    <source>
        <dbReference type="ARBA" id="ARBA00022538"/>
    </source>
</evidence>
<keyword evidence="7 11" id="KW-0630">Potassium</keyword>
<proteinExistence type="inferred from homology"/>
<evidence type="ECO:0000256" key="9">
    <source>
        <dbReference type="ARBA" id="ARBA00023065"/>
    </source>
</evidence>
<dbReference type="GO" id="GO:0005524">
    <property type="term" value="F:ATP binding"/>
    <property type="evidence" value="ECO:0007669"/>
    <property type="project" value="UniProtKB-UniRule"/>
</dbReference>
<keyword evidence="5 11" id="KW-0547">Nucleotide-binding</keyword>
<dbReference type="EMBL" id="CP045529">
    <property type="protein sequence ID" value="QFV00053.1"/>
    <property type="molecule type" value="Genomic_DNA"/>
</dbReference>
<dbReference type="PIRSF" id="PIRSF001296">
    <property type="entry name" value="K_ATPase_KdpC"/>
    <property type="match status" value="1"/>
</dbReference>
<evidence type="ECO:0000256" key="2">
    <source>
        <dbReference type="ARBA" id="ARBA00022475"/>
    </source>
</evidence>
<name>A0A5P9QG53_9MICO</name>
<feature type="region of interest" description="Disordered" evidence="12">
    <location>
        <begin position="1"/>
        <end position="25"/>
    </location>
</feature>
<evidence type="ECO:0000256" key="5">
    <source>
        <dbReference type="ARBA" id="ARBA00022741"/>
    </source>
</evidence>
<feature type="transmembrane region" description="Helical" evidence="11">
    <location>
        <begin position="43"/>
        <end position="67"/>
    </location>
</feature>
<dbReference type="GO" id="GO:0005886">
    <property type="term" value="C:plasma membrane"/>
    <property type="evidence" value="ECO:0007669"/>
    <property type="project" value="UniProtKB-SubCell"/>
</dbReference>
<comment type="similarity">
    <text evidence="11">Belongs to the KdpC family.</text>
</comment>
<evidence type="ECO:0000313" key="13">
    <source>
        <dbReference type="EMBL" id="QFV00053.1"/>
    </source>
</evidence>
<dbReference type="OrthoDB" id="9788285at2"/>
<sequence>MTTEGLAPAPEGATGQQAGSGGRPTTAASLAALWHQSWAGLRVLVLLTVLLGVVYPLAVTGVAKVAFPWQAQGSLLTADGAHTTSRSDAVGSALIGQGFGAIDEDPQWFHPRPSAAGDGWDTLASAGSNLGPNSPELVKTIDERRAEVAAADGVDPASVPPDAVTASASGLDPDISPAYAREQVARVAKARGLSEATVRALVDEHTDGRSLGVLGDPHVNVLELNLALQKLVGSGS</sequence>
<dbReference type="GO" id="GO:0008556">
    <property type="term" value="F:P-type potassium transmembrane transporter activity"/>
    <property type="evidence" value="ECO:0007669"/>
    <property type="project" value="InterPro"/>
</dbReference>
<dbReference type="Proteomes" id="UP000326702">
    <property type="component" value="Chromosome"/>
</dbReference>
<protein>
    <recommendedName>
        <fullName evidence="11">Potassium-transporting ATPase KdpC subunit</fullName>
    </recommendedName>
    <alternativeName>
        <fullName evidence="11">ATP phosphohydrolase [potassium-transporting] C chain</fullName>
    </alternativeName>
    <alternativeName>
        <fullName evidence="11">Potassium-binding and translocating subunit C</fullName>
    </alternativeName>
    <alternativeName>
        <fullName evidence="11">Potassium-translocating ATPase C chain</fullName>
    </alternativeName>
</protein>
<dbReference type="Pfam" id="PF02669">
    <property type="entry name" value="KdpC"/>
    <property type="match status" value="1"/>
</dbReference>
<dbReference type="RefSeq" id="WP_083891289.1">
    <property type="nucleotide sequence ID" value="NZ_BAABIH010000009.1"/>
</dbReference>
<dbReference type="NCBIfam" id="TIGR00681">
    <property type="entry name" value="kdpC"/>
    <property type="match status" value="1"/>
</dbReference>
<dbReference type="AlphaFoldDB" id="A0A5P9QG53"/>
<reference evidence="13 14" key="1">
    <citation type="submission" date="2019-10" db="EMBL/GenBank/DDBJ databases">
        <title>Genome sequence of Luteimicrobium xylanilyticum HY-24.</title>
        <authorList>
            <person name="Kim D.Y."/>
            <person name="Park H.-Y."/>
        </authorList>
    </citation>
    <scope>NUCLEOTIDE SEQUENCE [LARGE SCALE GENOMIC DNA]</scope>
    <source>
        <strain evidence="13 14">HY-24</strain>
    </source>
</reference>
<dbReference type="HAMAP" id="MF_00276">
    <property type="entry name" value="KdpC"/>
    <property type="match status" value="1"/>
</dbReference>
<evidence type="ECO:0000256" key="8">
    <source>
        <dbReference type="ARBA" id="ARBA00022989"/>
    </source>
</evidence>
<organism evidence="13 14">
    <name type="scientific">Luteimicrobium xylanilyticum</name>
    <dbReference type="NCBI Taxonomy" id="1133546"/>
    <lineage>
        <taxon>Bacteria</taxon>
        <taxon>Bacillati</taxon>
        <taxon>Actinomycetota</taxon>
        <taxon>Actinomycetes</taxon>
        <taxon>Micrococcales</taxon>
        <taxon>Luteimicrobium</taxon>
    </lineage>
</organism>
<keyword evidence="14" id="KW-1185">Reference proteome</keyword>
<keyword evidence="6 11" id="KW-0067">ATP-binding</keyword>
<keyword evidence="1 11" id="KW-0813">Transport</keyword>
<evidence type="ECO:0000313" key="14">
    <source>
        <dbReference type="Proteomes" id="UP000326702"/>
    </source>
</evidence>
<evidence type="ECO:0000256" key="7">
    <source>
        <dbReference type="ARBA" id="ARBA00022958"/>
    </source>
</evidence>
<dbReference type="KEGG" id="lxl:KDY119_03588"/>
<dbReference type="PANTHER" id="PTHR30042:SF2">
    <property type="entry name" value="POTASSIUM-TRANSPORTING ATPASE KDPC SUBUNIT"/>
    <property type="match status" value="1"/>
</dbReference>